<dbReference type="Proteomes" id="UP000001574">
    <property type="component" value="Chromosome"/>
</dbReference>
<dbReference type="HOGENOM" id="CLU_2634242_0_0_11"/>
<evidence type="ECO:0000313" key="2">
    <source>
        <dbReference type="Proteomes" id="UP000001574"/>
    </source>
</evidence>
<dbReference type="EMBL" id="CP000479">
    <property type="protein sequence ID" value="ABK66616.1"/>
    <property type="molecule type" value="Genomic_DNA"/>
</dbReference>
<accession>A0A0H2ZW64</accession>
<dbReference type="AntiFam" id="ANF00027">
    <property type="entry name" value="Antisense to SAM riboswitch"/>
</dbReference>
<dbReference type="AlphaFoldDB" id="A0A0H2ZW64"/>
<dbReference type="KEGG" id="mav:MAV_4314"/>
<proteinExistence type="predicted"/>
<protein>
    <submittedName>
        <fullName evidence="1">Uncharacterized protein</fullName>
    </submittedName>
</protein>
<sequence length="77" mass="8457">MNAHHVSLSAQGPVMADPRLPDSRLWWLLNLVITRGTPPRLEGCRPASRGLMLALMTDTKTILLCRPGANSPVATRR</sequence>
<evidence type="ECO:0000313" key="1">
    <source>
        <dbReference type="EMBL" id="ABK66616.1"/>
    </source>
</evidence>
<reference evidence="1 2" key="1">
    <citation type="submission" date="2006-10" db="EMBL/GenBank/DDBJ databases">
        <authorList>
            <person name="Fleischmann R.D."/>
            <person name="Dodson R.J."/>
            <person name="Haft D.H."/>
            <person name="Merkel J.S."/>
            <person name="Nelson W.C."/>
            <person name="Fraser C.M."/>
        </authorList>
    </citation>
    <scope>NUCLEOTIDE SEQUENCE [LARGE SCALE GENOMIC DNA]</scope>
    <source>
        <strain evidence="1 2">104</strain>
    </source>
</reference>
<gene>
    <name evidence="1" type="ordered locus">MAV_4314</name>
</gene>
<organism evidence="1 2">
    <name type="scientific">Mycobacterium avium (strain 104)</name>
    <dbReference type="NCBI Taxonomy" id="243243"/>
    <lineage>
        <taxon>Bacteria</taxon>
        <taxon>Bacillati</taxon>
        <taxon>Actinomycetota</taxon>
        <taxon>Actinomycetes</taxon>
        <taxon>Mycobacteriales</taxon>
        <taxon>Mycobacteriaceae</taxon>
        <taxon>Mycobacterium</taxon>
        <taxon>Mycobacterium avium complex (MAC)</taxon>
    </lineage>
</organism>
<name>A0A0H2ZW64_MYCA1</name>